<dbReference type="EMBL" id="CP092423">
    <property type="protein sequence ID" value="ULP40322.1"/>
    <property type="molecule type" value="Genomic_DNA"/>
</dbReference>
<dbReference type="Proteomes" id="UP001055171">
    <property type="component" value="Chromosome"/>
</dbReference>
<dbReference type="Pfam" id="PF11196">
    <property type="entry name" value="DUF2834"/>
    <property type="match status" value="1"/>
</dbReference>
<gene>
    <name evidence="2" type="ORF">MJO58_14940</name>
</gene>
<dbReference type="RefSeq" id="WP_239719886.1">
    <property type="nucleotide sequence ID" value="NZ_CP092423.2"/>
</dbReference>
<keyword evidence="1" id="KW-0812">Transmembrane</keyword>
<feature type="transmembrane region" description="Helical" evidence="1">
    <location>
        <begin position="91"/>
        <end position="112"/>
    </location>
</feature>
<organism evidence="2 3">
    <name type="scientific">Mycobacterium lentiflavum</name>
    <dbReference type="NCBI Taxonomy" id="141349"/>
    <lineage>
        <taxon>Bacteria</taxon>
        <taxon>Bacillati</taxon>
        <taxon>Actinomycetota</taxon>
        <taxon>Actinomycetes</taxon>
        <taxon>Mycobacteriales</taxon>
        <taxon>Mycobacteriaceae</taxon>
        <taxon>Mycobacterium</taxon>
        <taxon>Mycobacterium simiae complex</taxon>
    </lineage>
</organism>
<accession>A0ABY3UPJ4</accession>
<name>A0ABY3UPJ4_MYCLN</name>
<keyword evidence="3" id="KW-1185">Reference proteome</keyword>
<keyword evidence="1" id="KW-1133">Transmembrane helix</keyword>
<dbReference type="InterPro" id="IPR021362">
    <property type="entry name" value="DUF2834"/>
</dbReference>
<sequence length="152" mass="16450">MTTTETVQPASMPLARKMLCAVYALIALLALIATWSQTVAYTHSGAAFFGTFWQDTKVNAASRNITADALMLSMSVVILIVVEARKYGVRFVWLYIVGGVFVAISVTVPLFLIAREIRIGAAEPPRLRPFDVILLLVSGSGALALTTWVDMG</sequence>
<evidence type="ECO:0000313" key="3">
    <source>
        <dbReference type="Proteomes" id="UP001055171"/>
    </source>
</evidence>
<protein>
    <submittedName>
        <fullName evidence="2">DUF2834 domain-containing protein</fullName>
    </submittedName>
</protein>
<feature type="transmembrane region" description="Helical" evidence="1">
    <location>
        <begin position="64"/>
        <end position="84"/>
    </location>
</feature>
<evidence type="ECO:0000313" key="2">
    <source>
        <dbReference type="EMBL" id="ULP40322.1"/>
    </source>
</evidence>
<reference evidence="2" key="1">
    <citation type="submission" date="2022-08" db="EMBL/GenBank/DDBJ databases">
        <title>Complete genome sequence of 14 non-tuberculosis mycobacteria type-strains.</title>
        <authorList>
            <person name="Igarashi Y."/>
            <person name="Osugi A."/>
            <person name="Mitarai S."/>
        </authorList>
    </citation>
    <scope>NUCLEOTIDE SEQUENCE</scope>
    <source>
        <strain evidence="2">ATCC 51985</strain>
    </source>
</reference>
<evidence type="ECO:0000256" key="1">
    <source>
        <dbReference type="SAM" id="Phobius"/>
    </source>
</evidence>
<proteinExistence type="predicted"/>
<keyword evidence="1" id="KW-0472">Membrane</keyword>